<feature type="transmembrane region" description="Helical" evidence="1">
    <location>
        <begin position="165"/>
        <end position="186"/>
    </location>
</feature>
<reference evidence="2" key="1">
    <citation type="submission" date="2010-09" db="EMBL/GenBank/DDBJ databases">
        <title>Complete sequence of chromosome2 of Burkholderia sp. CCGE1003.</title>
        <authorList>
            <consortium name="US DOE Joint Genome Institute"/>
            <person name="Lucas S."/>
            <person name="Copeland A."/>
            <person name="Lapidus A."/>
            <person name="Cheng J.-F."/>
            <person name="Bruce D."/>
            <person name="Goodwin L."/>
            <person name="Pitluck S."/>
            <person name="Daligault H."/>
            <person name="Davenport K."/>
            <person name="Detter J.C."/>
            <person name="Han C."/>
            <person name="Tapia R."/>
            <person name="Land M."/>
            <person name="Hauser L."/>
            <person name="Jeffries C."/>
            <person name="Kyrpides N."/>
            <person name="Ivanova N."/>
            <person name="Ovchinnikova G."/>
            <person name="Martinez-Romero E."/>
            <person name="Rogel M.A."/>
            <person name="Auchtung J."/>
            <person name="Tiedje J.M."/>
            <person name="Woyke T."/>
        </authorList>
    </citation>
    <scope>NUCLEOTIDE SEQUENCE</scope>
    <source>
        <strain evidence="2">CCGE1003</strain>
    </source>
</reference>
<protein>
    <submittedName>
        <fullName evidence="2">Uncharacterized protein</fullName>
    </submittedName>
</protein>
<organism evidence="2">
    <name type="scientific">Burkholderia sp. (strain CCGE1003)</name>
    <dbReference type="NCBI Taxonomy" id="640512"/>
    <lineage>
        <taxon>Bacteria</taxon>
        <taxon>Pseudomonadati</taxon>
        <taxon>Pseudomonadota</taxon>
        <taxon>Betaproteobacteria</taxon>
        <taxon>Burkholderiales</taxon>
        <taxon>Burkholderiaceae</taxon>
        <taxon>Burkholderia</taxon>
    </lineage>
</organism>
<proteinExistence type="predicted"/>
<sequence length="191" mass="20514">MTTNAMFSIATEGFGTQWPLIASYLGVVAATLALLNAANMVVSKIHKNADSWKWLVRTANSGLKGVGRRLNALFPKSPESRPVRESVGTFGHALLNSLLSMWASALALFIWALMLTRHSNLRVMMLAGVFSLVCIGLAKIYGRFARRGFLQLRASWEAAKAIPRLRLKIALANGAASAAFVAIALACGLNG</sequence>
<dbReference type="EMBL" id="CP002218">
    <property type="protein sequence ID" value="ADN61997.1"/>
    <property type="molecule type" value="Genomic_DNA"/>
</dbReference>
<evidence type="ECO:0000256" key="1">
    <source>
        <dbReference type="SAM" id="Phobius"/>
    </source>
</evidence>
<gene>
    <name evidence="2" type="ordered locus">BC1003_6105</name>
</gene>
<keyword evidence="1" id="KW-0472">Membrane</keyword>
<dbReference type="STRING" id="640512.BC1003_6105"/>
<accession>E1TJ86</accession>
<name>E1TJ86_BURSG</name>
<keyword evidence="1" id="KW-1133">Transmembrane helix</keyword>
<dbReference type="HOGENOM" id="CLU_1419102_0_0_4"/>
<keyword evidence="1" id="KW-0812">Transmembrane</keyword>
<feature type="transmembrane region" description="Helical" evidence="1">
    <location>
        <begin position="20"/>
        <end position="42"/>
    </location>
</feature>
<evidence type="ECO:0000313" key="2">
    <source>
        <dbReference type="EMBL" id="ADN61997.1"/>
    </source>
</evidence>
<feature type="transmembrane region" description="Helical" evidence="1">
    <location>
        <begin position="93"/>
        <end position="115"/>
    </location>
</feature>
<feature type="transmembrane region" description="Helical" evidence="1">
    <location>
        <begin position="121"/>
        <end position="144"/>
    </location>
</feature>
<dbReference type="KEGG" id="bgf:BC1003_6105"/>
<dbReference type="AlphaFoldDB" id="E1TJ86"/>